<dbReference type="CDD" id="cd16936">
    <property type="entry name" value="HATPase_RsbW-like"/>
    <property type="match status" value="1"/>
</dbReference>
<accession>A0A7Y3Z6K0</accession>
<feature type="domain" description="Histidine kinase/HSP90-like ATPase" evidence="1">
    <location>
        <begin position="23"/>
        <end position="152"/>
    </location>
</feature>
<dbReference type="AlphaFoldDB" id="A0A7Y3Z6K0"/>
<dbReference type="SUPFAM" id="SSF55874">
    <property type="entry name" value="ATPase domain of HSP90 chaperone/DNA topoisomerase II/histidine kinase"/>
    <property type="match status" value="1"/>
</dbReference>
<protein>
    <submittedName>
        <fullName evidence="2">ATP-binding protein</fullName>
    </submittedName>
</protein>
<dbReference type="InterPro" id="IPR036890">
    <property type="entry name" value="HATPase_C_sf"/>
</dbReference>
<dbReference type="GO" id="GO:0005524">
    <property type="term" value="F:ATP binding"/>
    <property type="evidence" value="ECO:0007669"/>
    <property type="project" value="UniProtKB-KW"/>
</dbReference>
<sequence length="155" mass="17579">MTMMEKLVMKKTYFSSLDAPRQVANDVLHSLHRYELLTEEAMWVELAVFELVTNVYEHAYNRVDGLDFSTSVYTLYGQANLSPKIKILVSDKGIGMEMSVFESHINKRIDNAKILGISSLETSGRGLMLVNHLMDDIHYQSKGGLNTFTITKQLS</sequence>
<keyword evidence="2" id="KW-0547">Nucleotide-binding</keyword>
<dbReference type="Pfam" id="PF13581">
    <property type="entry name" value="HATPase_c_2"/>
    <property type="match status" value="1"/>
</dbReference>
<dbReference type="InterPro" id="IPR003594">
    <property type="entry name" value="HATPase_dom"/>
</dbReference>
<evidence type="ECO:0000313" key="3">
    <source>
        <dbReference type="Proteomes" id="UP000572072"/>
    </source>
</evidence>
<comment type="caution">
    <text evidence="2">The sequence shown here is derived from an EMBL/GenBank/DDBJ whole genome shotgun (WGS) entry which is preliminary data.</text>
</comment>
<dbReference type="EMBL" id="VTYN01000004">
    <property type="protein sequence ID" value="NOH47419.1"/>
    <property type="molecule type" value="Genomic_DNA"/>
</dbReference>
<gene>
    <name evidence="2" type="ORF">F0262_05025</name>
</gene>
<keyword evidence="2" id="KW-0067">ATP-binding</keyword>
<evidence type="ECO:0000313" key="2">
    <source>
        <dbReference type="EMBL" id="NOH47419.1"/>
    </source>
</evidence>
<reference evidence="2 3" key="1">
    <citation type="submission" date="2019-08" db="EMBL/GenBank/DDBJ databases">
        <title>Draft genome sequencing and comparative genomics of hatchery-associated Vibrios.</title>
        <authorList>
            <person name="Kehlet-Delgado H."/>
            <person name="Mueller R.S."/>
        </authorList>
    </citation>
    <scope>NUCLEOTIDE SEQUENCE [LARGE SCALE GENOMIC DNA]</scope>
    <source>
        <strain evidence="2 3">00-78-3</strain>
    </source>
</reference>
<dbReference type="Proteomes" id="UP000572072">
    <property type="component" value="Unassembled WGS sequence"/>
</dbReference>
<evidence type="ECO:0000259" key="1">
    <source>
        <dbReference type="Pfam" id="PF13581"/>
    </source>
</evidence>
<organism evidence="2 3">
    <name type="scientific">Vibrio rotiferianus</name>
    <dbReference type="NCBI Taxonomy" id="190895"/>
    <lineage>
        <taxon>Bacteria</taxon>
        <taxon>Pseudomonadati</taxon>
        <taxon>Pseudomonadota</taxon>
        <taxon>Gammaproteobacteria</taxon>
        <taxon>Vibrionales</taxon>
        <taxon>Vibrionaceae</taxon>
        <taxon>Vibrio</taxon>
    </lineage>
</organism>
<dbReference type="Gene3D" id="3.30.565.10">
    <property type="entry name" value="Histidine kinase-like ATPase, C-terminal domain"/>
    <property type="match status" value="1"/>
</dbReference>
<proteinExistence type="predicted"/>
<name>A0A7Y3Z6K0_9VIBR</name>